<dbReference type="InterPro" id="IPR009252">
    <property type="entry name" value="Cell_div_ZapB"/>
</dbReference>
<dbReference type="Pfam" id="PF06005">
    <property type="entry name" value="ZapB"/>
    <property type="match status" value="1"/>
</dbReference>
<proteinExistence type="predicted"/>
<gene>
    <name evidence="3" type="ORF">HNR65_002703</name>
</gene>
<sequence>METDEVMHQLDTLQEKVEHLIEQCQALQRNNTDLQAKVQQLESELDQKTEAENQFLQQKTQIRSRIDDLLAKLNNAAETPSPEE</sequence>
<evidence type="ECO:0000256" key="2">
    <source>
        <dbReference type="SAM" id="Coils"/>
    </source>
</evidence>
<dbReference type="GO" id="GO:0090529">
    <property type="term" value="P:cell septum assembly"/>
    <property type="evidence" value="ECO:0007669"/>
    <property type="project" value="InterPro"/>
</dbReference>
<feature type="coiled-coil region" evidence="2">
    <location>
        <begin position="3"/>
        <end position="79"/>
    </location>
</feature>
<protein>
    <submittedName>
        <fullName evidence="3">Putative RNase H-like nuclease (RuvC/YqgF family)</fullName>
    </submittedName>
</protein>
<comment type="caution">
    <text evidence="3">The sequence shown here is derived from an EMBL/GenBank/DDBJ whole genome shotgun (WGS) entry which is preliminary data.</text>
</comment>
<dbReference type="RefSeq" id="WP_181551996.1">
    <property type="nucleotide sequence ID" value="NZ_JACDUS010000009.1"/>
</dbReference>
<dbReference type="GO" id="GO:0005737">
    <property type="term" value="C:cytoplasm"/>
    <property type="evidence" value="ECO:0007669"/>
    <property type="project" value="InterPro"/>
</dbReference>
<name>A0A7W0CAV0_9BACT</name>
<keyword evidence="4" id="KW-1185">Reference proteome</keyword>
<dbReference type="GO" id="GO:0043093">
    <property type="term" value="P:FtsZ-dependent cytokinesis"/>
    <property type="evidence" value="ECO:0007669"/>
    <property type="project" value="InterPro"/>
</dbReference>
<dbReference type="EMBL" id="JACDUS010000009">
    <property type="protein sequence ID" value="MBA2882356.1"/>
    <property type="molecule type" value="Genomic_DNA"/>
</dbReference>
<dbReference type="Gene3D" id="1.20.5.340">
    <property type="match status" value="1"/>
</dbReference>
<dbReference type="SUPFAM" id="SSF90257">
    <property type="entry name" value="Myosin rod fragments"/>
    <property type="match status" value="1"/>
</dbReference>
<dbReference type="Proteomes" id="UP000525298">
    <property type="component" value="Unassembled WGS sequence"/>
</dbReference>
<evidence type="ECO:0000313" key="3">
    <source>
        <dbReference type="EMBL" id="MBA2882356.1"/>
    </source>
</evidence>
<reference evidence="3 4" key="1">
    <citation type="submission" date="2020-07" db="EMBL/GenBank/DDBJ databases">
        <title>Genomic Encyclopedia of Type Strains, Phase IV (KMG-IV): sequencing the most valuable type-strain genomes for metagenomic binning, comparative biology and taxonomic classification.</title>
        <authorList>
            <person name="Goeker M."/>
        </authorList>
    </citation>
    <scope>NUCLEOTIDE SEQUENCE [LARGE SCALE GENOMIC DNA]</scope>
    <source>
        <strain evidence="3 4">DSM 17721</strain>
    </source>
</reference>
<accession>A0A7W0CAV0</accession>
<dbReference type="AlphaFoldDB" id="A0A7W0CAV0"/>
<evidence type="ECO:0000256" key="1">
    <source>
        <dbReference type="ARBA" id="ARBA00023054"/>
    </source>
</evidence>
<organism evidence="3 4">
    <name type="scientific">Desulfosalsimonas propionicica</name>
    <dbReference type="NCBI Taxonomy" id="332175"/>
    <lineage>
        <taxon>Bacteria</taxon>
        <taxon>Pseudomonadati</taxon>
        <taxon>Thermodesulfobacteriota</taxon>
        <taxon>Desulfobacteria</taxon>
        <taxon>Desulfobacterales</taxon>
        <taxon>Desulfosalsimonadaceae</taxon>
        <taxon>Desulfosalsimonas</taxon>
    </lineage>
</organism>
<keyword evidence="1 2" id="KW-0175">Coiled coil</keyword>
<evidence type="ECO:0000313" key="4">
    <source>
        <dbReference type="Proteomes" id="UP000525298"/>
    </source>
</evidence>